<accession>A5B6C4</accession>
<dbReference type="Pfam" id="PF17917">
    <property type="entry name" value="RT_RNaseH"/>
    <property type="match status" value="1"/>
</dbReference>
<dbReference type="InterPro" id="IPR000477">
    <property type="entry name" value="RT_dom"/>
</dbReference>
<evidence type="ECO:0000256" key="6">
    <source>
        <dbReference type="ARBA" id="ARBA00022801"/>
    </source>
</evidence>
<name>A5B6C4_VITVI</name>
<dbReference type="GO" id="GO:0015074">
    <property type="term" value="P:DNA integration"/>
    <property type="evidence" value="ECO:0007669"/>
    <property type="project" value="InterPro"/>
</dbReference>
<evidence type="ECO:0000256" key="4">
    <source>
        <dbReference type="ARBA" id="ARBA00022722"/>
    </source>
</evidence>
<dbReference type="InterPro" id="IPR021109">
    <property type="entry name" value="Peptidase_aspartic_dom_sf"/>
</dbReference>
<dbReference type="Gene3D" id="3.30.420.10">
    <property type="entry name" value="Ribonuclease H-like superfamily/Ribonuclease H"/>
    <property type="match status" value="1"/>
</dbReference>
<dbReference type="Gene3D" id="3.30.70.270">
    <property type="match status" value="2"/>
</dbReference>
<dbReference type="CDD" id="cd01647">
    <property type="entry name" value="RT_LTR"/>
    <property type="match status" value="1"/>
</dbReference>
<dbReference type="InterPro" id="IPR043502">
    <property type="entry name" value="DNA/RNA_pol_sf"/>
</dbReference>
<organism evidence="10">
    <name type="scientific">Vitis vinifera</name>
    <name type="common">Grape</name>
    <dbReference type="NCBI Taxonomy" id="29760"/>
    <lineage>
        <taxon>Eukaryota</taxon>
        <taxon>Viridiplantae</taxon>
        <taxon>Streptophyta</taxon>
        <taxon>Embryophyta</taxon>
        <taxon>Tracheophyta</taxon>
        <taxon>Spermatophyta</taxon>
        <taxon>Magnoliopsida</taxon>
        <taxon>eudicotyledons</taxon>
        <taxon>Gunneridae</taxon>
        <taxon>Pentapetalae</taxon>
        <taxon>rosids</taxon>
        <taxon>Vitales</taxon>
        <taxon>Vitaceae</taxon>
        <taxon>Viteae</taxon>
        <taxon>Vitis</taxon>
    </lineage>
</organism>
<dbReference type="PANTHER" id="PTHR37984:SF5">
    <property type="entry name" value="PROTEIN NYNRIN-LIKE"/>
    <property type="match status" value="1"/>
</dbReference>
<dbReference type="GO" id="GO:0003964">
    <property type="term" value="F:RNA-directed DNA polymerase activity"/>
    <property type="evidence" value="ECO:0007669"/>
    <property type="project" value="UniProtKB-KW"/>
</dbReference>
<gene>
    <name evidence="10" type="ORF">VITISV_010329</name>
</gene>
<dbReference type="PROSITE" id="PS50994">
    <property type="entry name" value="INTEGRASE"/>
    <property type="match status" value="1"/>
</dbReference>
<proteinExistence type="predicted"/>
<keyword evidence="5" id="KW-0255">Endonuclease</keyword>
<dbReference type="SUPFAM" id="SSF53098">
    <property type="entry name" value="Ribonuclease H-like"/>
    <property type="match status" value="1"/>
</dbReference>
<dbReference type="Pfam" id="PF00078">
    <property type="entry name" value="RVT_1"/>
    <property type="match status" value="1"/>
</dbReference>
<evidence type="ECO:0000256" key="5">
    <source>
        <dbReference type="ARBA" id="ARBA00022759"/>
    </source>
</evidence>
<evidence type="ECO:0000259" key="9">
    <source>
        <dbReference type="PROSITE" id="PS50994"/>
    </source>
</evidence>
<dbReference type="CDD" id="cd00303">
    <property type="entry name" value="retropepsin_like"/>
    <property type="match status" value="1"/>
</dbReference>
<evidence type="ECO:0000256" key="2">
    <source>
        <dbReference type="ARBA" id="ARBA00022679"/>
    </source>
</evidence>
<dbReference type="Gene3D" id="3.10.10.10">
    <property type="entry name" value="HIV Type 1 Reverse Transcriptase, subunit A, domain 1"/>
    <property type="match status" value="1"/>
</dbReference>
<dbReference type="Pfam" id="PF00665">
    <property type="entry name" value="rve"/>
    <property type="match status" value="1"/>
</dbReference>
<dbReference type="CDD" id="cd09274">
    <property type="entry name" value="RNase_HI_RT_Ty3"/>
    <property type="match status" value="1"/>
</dbReference>
<dbReference type="InterPro" id="IPR043128">
    <property type="entry name" value="Rev_trsase/Diguanyl_cyclase"/>
</dbReference>
<feature type="domain" description="Integrase catalytic" evidence="9">
    <location>
        <begin position="989"/>
        <end position="1081"/>
    </location>
</feature>
<sequence length="1273" mass="146942">MEAIPEYENSQHAPAENLNAYRSMRDHMHPPRVSAPSCIVPPTEQLVIRPHIVPLLPIFHGMDPKENEKFYECWERYMEAINACPHHGFDTWLLVSYFYDGMSSSMKQLLETMCRGDFMSKNPKEAMDFLSYVAEVSRGWDEPNAREVGRMNSQPNASNAKAGMYTLNEGTDTKANFATMARRIMEELEVQAISDTPMQTKPCSICQSFEHLVKECPTMPAVVGDFVADQKSINDQFMQVNAQIRQEMANRDRRMDGKQNDLSQKIDNLQYQISRLTILNTVQEKGKFPSQPHQNPKVIHEVEAQEGESSQMREVKLVITLRSGKEVDLPTPKPEQEPEIKAEKEKREENKGKKKGSSTKKEDLEAKCKSLVKYKDLGCPTISVMIRETCVEKALLDLGASVNLLPYYVYKQLRLGELNPTSITLSLADRSVKIPRGMIEDVLVQVDKFYYPVDFVILDTDPIAKGTNYIPIILGRPFLATLNAIINCRNGVMQLTFGNMTLELNIFYMCNKQFYPGEEEGPEEVCMIDNLVEKHCDQKMLEDLNENFGDLDEGLPEPLDSLATLPHLKIREEILPLFNEDETPEAVKEEPLKLILKPLPTELKLKDGKRSFSKLWIAMLNSLCKNGDFGTFHLKLGKQLKVMLTSRTVLERVSSHPFYCFLDGYSGYFQIEIIVEDQEKTTFTCPFGTYAYRRMPFSLCNAPITFQRCMLSIFSDMVERIMEVFMDDIIVYGSVFDECLVNLEVVLNRCIKKDLVLNWEKCHFMIPQGIVLEHIVLSQGIEVDKAKFELIVKLPSPTTVKGVRQFLGHAGFYRRFIKDFSKLTKPLCELLVKDTKFVWDDRCQRSFEELKLLLTTAPIVRALNCDFAIGVVLGQREDGKPYVIYYASKTFNEAQRNYITTEKELLVVVFDLDKFYAYLIGSFIVVFTYHSALKYLLTKQDAKARLIRWILLLQEFNLQIKDKKGVENVVADHLSRLAIAHNSHSLPINDDFPDESLMGIDFMGPFPMSFGYSYILVGMDYVSKWVEAIPCKQNDHRVVLKFLKENIFFKFGVPKAIISDWGTHFCNKPFEILLAKYGVKHKIKNILMKVVNTSRRYWFVRLHDSLWAYRIAYKTILGMSPYRLVYGKACHLPVEVQYKAWWAIKTLNMDLNRAGVKRFLNLNEMEELRIDVYINSNIAKQRLKMWHDQLVSCKQFQKEQRVLLYDSKLHIFLEKLKSRWIGPFTIHEVYSNGVVELLSSTRTFKVNGQRLKPFLEPFSKDKEEINLLEPHQA</sequence>
<reference evidence="10" key="1">
    <citation type="journal article" date="2007" name="PLoS ONE">
        <title>The first genome sequence of an elite grapevine cultivar (Pinot noir Vitis vinifera L.): coping with a highly heterozygous genome.</title>
        <authorList>
            <person name="Velasco R."/>
            <person name="Zharkikh A."/>
            <person name="Troggio M."/>
            <person name="Cartwright D.A."/>
            <person name="Cestaro A."/>
            <person name="Pruss D."/>
            <person name="Pindo M."/>
            <person name="FitzGerald L.M."/>
            <person name="Vezzulli S."/>
            <person name="Reid J."/>
            <person name="Malacarne G."/>
            <person name="Iliev D."/>
            <person name="Coppola G."/>
            <person name="Wardell B."/>
            <person name="Micheletti D."/>
            <person name="Macalma T."/>
            <person name="Facci M."/>
            <person name="Mitchell J.T."/>
            <person name="Perazzolli M."/>
            <person name="Eldredge G."/>
            <person name="Gatto P."/>
            <person name="Oyzerski R."/>
            <person name="Moretto M."/>
            <person name="Gutin N."/>
            <person name="Stefanini M."/>
            <person name="Chen Y."/>
            <person name="Segala C."/>
            <person name="Davenport C."/>
            <person name="Dematte L."/>
            <person name="Mraz A."/>
            <person name="Battilana J."/>
            <person name="Stormo K."/>
            <person name="Costa F."/>
            <person name="Tao Q."/>
            <person name="Si-Ammour A."/>
            <person name="Harkins T."/>
            <person name="Lackey A."/>
            <person name="Perbost C."/>
            <person name="Taillon B."/>
            <person name="Stella A."/>
            <person name="Solovyev V."/>
            <person name="Fawcett J.A."/>
            <person name="Sterck L."/>
            <person name="Vandepoele K."/>
            <person name="Grando S.M."/>
            <person name="Toppo S."/>
            <person name="Moser C."/>
            <person name="Lanchbury J."/>
            <person name="Bogden R."/>
            <person name="Skolnick M."/>
            <person name="Sgaramella V."/>
            <person name="Bhatnagar S.K."/>
            <person name="Fontana P."/>
            <person name="Gutin A."/>
            <person name="Van de Peer Y."/>
            <person name="Salamini F."/>
            <person name="Viola R."/>
        </authorList>
    </citation>
    <scope>NUCLEOTIDE SEQUENCE</scope>
</reference>
<dbReference type="GO" id="GO:0016787">
    <property type="term" value="F:hydrolase activity"/>
    <property type="evidence" value="ECO:0007669"/>
    <property type="project" value="UniProtKB-KW"/>
</dbReference>
<dbReference type="GO" id="GO:0004519">
    <property type="term" value="F:endonuclease activity"/>
    <property type="evidence" value="ECO:0007669"/>
    <property type="project" value="UniProtKB-KW"/>
</dbReference>
<dbReference type="EC" id="2.7.7.49" evidence="1"/>
<feature type="compositionally biased region" description="Basic and acidic residues" evidence="8">
    <location>
        <begin position="326"/>
        <end position="351"/>
    </location>
</feature>
<keyword evidence="4" id="KW-0540">Nuclease</keyword>
<dbReference type="Gene3D" id="2.40.70.10">
    <property type="entry name" value="Acid Proteases"/>
    <property type="match status" value="1"/>
</dbReference>
<evidence type="ECO:0000256" key="3">
    <source>
        <dbReference type="ARBA" id="ARBA00022695"/>
    </source>
</evidence>
<dbReference type="InterPro" id="IPR041373">
    <property type="entry name" value="RT_RNaseH"/>
</dbReference>
<dbReference type="InterPro" id="IPR012337">
    <property type="entry name" value="RNaseH-like_sf"/>
</dbReference>
<dbReference type="FunFam" id="3.30.70.270:FF:000020">
    <property type="entry name" value="Transposon Tf2-6 polyprotein-like Protein"/>
    <property type="match status" value="1"/>
</dbReference>
<evidence type="ECO:0000256" key="7">
    <source>
        <dbReference type="ARBA" id="ARBA00022918"/>
    </source>
</evidence>
<dbReference type="InterPro" id="IPR001584">
    <property type="entry name" value="Integrase_cat-core"/>
</dbReference>
<evidence type="ECO:0000313" key="10">
    <source>
        <dbReference type="EMBL" id="CAN60996.1"/>
    </source>
</evidence>
<dbReference type="GO" id="GO:0003676">
    <property type="term" value="F:nucleic acid binding"/>
    <property type="evidence" value="ECO:0007669"/>
    <property type="project" value="InterPro"/>
</dbReference>
<keyword evidence="6" id="KW-0378">Hydrolase</keyword>
<evidence type="ECO:0000256" key="1">
    <source>
        <dbReference type="ARBA" id="ARBA00012493"/>
    </source>
</evidence>
<dbReference type="AlphaFoldDB" id="A5B6C4"/>
<protein>
    <recommendedName>
        <fullName evidence="1">RNA-directed DNA polymerase</fullName>
        <ecNumber evidence="1">2.7.7.49</ecNumber>
    </recommendedName>
</protein>
<dbReference type="SUPFAM" id="SSF50630">
    <property type="entry name" value="Acid proteases"/>
    <property type="match status" value="1"/>
</dbReference>
<feature type="region of interest" description="Disordered" evidence="8">
    <location>
        <begin position="326"/>
        <end position="360"/>
    </location>
</feature>
<evidence type="ECO:0000256" key="8">
    <source>
        <dbReference type="SAM" id="MobiDB-lite"/>
    </source>
</evidence>
<keyword evidence="7" id="KW-0695">RNA-directed DNA polymerase</keyword>
<dbReference type="SUPFAM" id="SSF56672">
    <property type="entry name" value="DNA/RNA polymerases"/>
    <property type="match status" value="1"/>
</dbReference>
<dbReference type="InterPro" id="IPR036397">
    <property type="entry name" value="RNaseH_sf"/>
</dbReference>
<dbReference type="InterPro" id="IPR050951">
    <property type="entry name" value="Retrovirus_Pol_polyprotein"/>
</dbReference>
<keyword evidence="2" id="KW-0808">Transferase</keyword>
<dbReference type="EMBL" id="AM448118">
    <property type="protein sequence ID" value="CAN60996.1"/>
    <property type="molecule type" value="Genomic_DNA"/>
</dbReference>
<dbReference type="PANTHER" id="PTHR37984">
    <property type="entry name" value="PROTEIN CBG26694"/>
    <property type="match status" value="1"/>
</dbReference>
<keyword evidence="3" id="KW-0548">Nucleotidyltransferase</keyword>